<dbReference type="InterPro" id="IPR027417">
    <property type="entry name" value="P-loop_NTPase"/>
</dbReference>
<keyword evidence="1" id="KW-0472">Membrane</keyword>
<keyword evidence="1" id="KW-1133">Transmembrane helix</keyword>
<evidence type="ECO:0000259" key="3">
    <source>
        <dbReference type="Pfam" id="PF17288"/>
    </source>
</evidence>
<evidence type="ECO:0000313" key="4">
    <source>
        <dbReference type="EMBL" id="DAF54397.1"/>
    </source>
</evidence>
<dbReference type="Pfam" id="PF17288">
    <property type="entry name" value="Terminase_3C"/>
    <property type="match status" value="1"/>
</dbReference>
<dbReference type="InterPro" id="IPR035412">
    <property type="entry name" value="Terminase_L_N"/>
</dbReference>
<dbReference type="EMBL" id="BK032679">
    <property type="protein sequence ID" value="DAF54397.1"/>
    <property type="molecule type" value="Genomic_DNA"/>
</dbReference>
<proteinExistence type="predicted"/>
<dbReference type="NCBIfam" id="TIGR01547">
    <property type="entry name" value="phage_term_2"/>
    <property type="match status" value="1"/>
</dbReference>
<evidence type="ECO:0000256" key="1">
    <source>
        <dbReference type="SAM" id="Phobius"/>
    </source>
</evidence>
<reference evidence="4" key="1">
    <citation type="journal article" date="2021" name="Proc. Natl. Acad. Sci. U.S.A.">
        <title>A Catalog of Tens of Thousands of Viruses from Human Metagenomes Reveals Hidden Associations with Chronic Diseases.</title>
        <authorList>
            <person name="Tisza M.J."/>
            <person name="Buck C.B."/>
        </authorList>
    </citation>
    <scope>NUCLEOTIDE SEQUENCE</scope>
    <source>
        <strain evidence="4">CtKwY15</strain>
    </source>
</reference>
<dbReference type="InterPro" id="IPR035413">
    <property type="entry name" value="Terminase_L_C"/>
</dbReference>
<feature type="domain" description="Phage terminase large subunit C-terminal" evidence="3">
    <location>
        <begin position="238"/>
        <end position="374"/>
    </location>
</feature>
<dbReference type="PANTHER" id="PTHR39184:SF1">
    <property type="entry name" value="PBSX PHAGE TERMINASE LARGE SUBUNIT"/>
    <property type="match status" value="1"/>
</dbReference>
<dbReference type="InterPro" id="IPR006437">
    <property type="entry name" value="Phage_terminase_lsu"/>
</dbReference>
<accession>A0A8S5STL7</accession>
<keyword evidence="1" id="KW-0812">Transmembrane</keyword>
<feature type="domain" description="Phage terminase large subunit N-terminal" evidence="2">
    <location>
        <begin position="27"/>
        <end position="206"/>
    </location>
</feature>
<dbReference type="Gene3D" id="3.30.420.280">
    <property type="match status" value="1"/>
</dbReference>
<sequence>MPHVYLAKNYMRVKAAKEAGFTTCSLQGSSRSAKTYSVVQFLCMLCFTYAGTTVSIIRAGMPSIKRTVYRDFKDIMLNFGWWDDKCMNKSEFVYTFPNGSWIEFFSTDNEQKVRGSKRKILFVNEANELSFLEWQQLQMRTTEFSILDYNPSFSEEHWINQVNEEKSTYWFISTYKDNPFLEPKVIAEIESLKWKNPSLWRIYGLGQRAIVEGLVFENVVIDDYIPVEAMRHHWRGMDFGYTNDPTALIDVYLWGDNLYLDEACYQTKMLTDDIIRVIKEDKYNTEVISECADPRLIDEIYNAGIDIKAVKKFPGSIMAGITKMLSYKIHITKKSTNLIKEFHNYTYRQDKEGKWLNEPIDMYNHGIDAVRYCILNKVLGDYASGMSAGDILGLM</sequence>
<feature type="transmembrane region" description="Helical" evidence="1">
    <location>
        <begin position="38"/>
        <end position="57"/>
    </location>
</feature>
<protein>
    <submittedName>
        <fullName evidence="4">Terminase large subunit</fullName>
    </submittedName>
</protein>
<evidence type="ECO:0000259" key="2">
    <source>
        <dbReference type="Pfam" id="PF04466"/>
    </source>
</evidence>
<dbReference type="InterPro" id="IPR052380">
    <property type="entry name" value="Viral_DNA_packaging_terminase"/>
</dbReference>
<dbReference type="Pfam" id="PF04466">
    <property type="entry name" value="Terminase_3"/>
    <property type="match status" value="1"/>
</dbReference>
<name>A0A8S5STL7_9CAUD</name>
<dbReference type="PANTHER" id="PTHR39184">
    <property type="match status" value="1"/>
</dbReference>
<organism evidence="4">
    <name type="scientific">Siphoviridae sp. ctKwY15</name>
    <dbReference type="NCBI Taxonomy" id="2827843"/>
    <lineage>
        <taxon>Viruses</taxon>
        <taxon>Duplodnaviria</taxon>
        <taxon>Heunggongvirae</taxon>
        <taxon>Uroviricota</taxon>
        <taxon>Caudoviricetes</taxon>
    </lineage>
</organism>
<dbReference type="Gene3D" id="3.40.50.300">
    <property type="entry name" value="P-loop containing nucleotide triphosphate hydrolases"/>
    <property type="match status" value="1"/>
</dbReference>